<organism evidence="3 4">
    <name type="scientific">Coccomyxa viridis</name>
    <dbReference type="NCBI Taxonomy" id="1274662"/>
    <lineage>
        <taxon>Eukaryota</taxon>
        <taxon>Viridiplantae</taxon>
        <taxon>Chlorophyta</taxon>
        <taxon>core chlorophytes</taxon>
        <taxon>Trebouxiophyceae</taxon>
        <taxon>Trebouxiophyceae incertae sedis</taxon>
        <taxon>Coccomyxaceae</taxon>
        <taxon>Coccomyxa</taxon>
    </lineage>
</organism>
<feature type="domain" description="CREG-like beta-barrel" evidence="2">
    <location>
        <begin position="37"/>
        <end position="199"/>
    </location>
</feature>
<comment type="caution">
    <text evidence="3">The sequence shown here is derived from an EMBL/GenBank/DDBJ whole genome shotgun (WGS) entry which is preliminary data.</text>
</comment>
<dbReference type="Gene3D" id="2.30.110.10">
    <property type="entry name" value="Electron Transport, Fmn-binding Protein, Chain A"/>
    <property type="match status" value="1"/>
</dbReference>
<protein>
    <recommendedName>
        <fullName evidence="2">CREG-like beta-barrel domain-containing protein</fullName>
    </recommendedName>
</protein>
<reference evidence="3 4" key="1">
    <citation type="submission" date="2023-10" db="EMBL/GenBank/DDBJ databases">
        <authorList>
            <person name="Maclean D."/>
            <person name="Macfadyen A."/>
        </authorList>
    </citation>
    <scope>NUCLEOTIDE SEQUENCE [LARGE SCALE GENOMIC DNA]</scope>
</reference>
<dbReference type="PANTHER" id="PTHR13343:SF17">
    <property type="entry name" value="CELLULAR REPRESSOR OF E1A-STIMULATED GENES, ISOFORM A"/>
    <property type="match status" value="1"/>
</dbReference>
<evidence type="ECO:0000313" key="3">
    <source>
        <dbReference type="EMBL" id="CAK0761828.1"/>
    </source>
</evidence>
<accession>A0AAV1HXU3</accession>
<dbReference type="InterPro" id="IPR012349">
    <property type="entry name" value="Split_barrel_FMN-bd"/>
</dbReference>
<dbReference type="SUPFAM" id="SSF50475">
    <property type="entry name" value="FMN-binding split barrel"/>
    <property type="match status" value="1"/>
</dbReference>
<dbReference type="PANTHER" id="PTHR13343">
    <property type="entry name" value="CREG1 PROTEIN"/>
    <property type="match status" value="1"/>
</dbReference>
<evidence type="ECO:0000256" key="1">
    <source>
        <dbReference type="SAM" id="SignalP"/>
    </source>
</evidence>
<evidence type="ECO:0000313" key="4">
    <source>
        <dbReference type="Proteomes" id="UP001314263"/>
    </source>
</evidence>
<dbReference type="Proteomes" id="UP001314263">
    <property type="component" value="Unassembled WGS sequence"/>
</dbReference>
<proteinExistence type="predicted"/>
<gene>
    <name evidence="3" type="ORF">CVIRNUC_002898</name>
</gene>
<dbReference type="InterPro" id="IPR055343">
    <property type="entry name" value="CREG_beta-barrel"/>
</dbReference>
<keyword evidence="4" id="KW-1185">Reference proteome</keyword>
<dbReference type="EMBL" id="CAUYUE010000004">
    <property type="protein sequence ID" value="CAK0761828.1"/>
    <property type="molecule type" value="Genomic_DNA"/>
</dbReference>
<keyword evidence="1" id="KW-0732">Signal</keyword>
<dbReference type="Pfam" id="PF13883">
    <property type="entry name" value="CREG_beta-barrel"/>
    <property type="match status" value="1"/>
</dbReference>
<dbReference type="GO" id="GO:0005737">
    <property type="term" value="C:cytoplasm"/>
    <property type="evidence" value="ECO:0007669"/>
    <property type="project" value="UniProtKB-ARBA"/>
</dbReference>
<feature type="chain" id="PRO_5043976397" description="CREG-like beta-barrel domain-containing protein" evidence="1">
    <location>
        <begin position="20"/>
        <end position="214"/>
    </location>
</feature>
<dbReference type="AlphaFoldDB" id="A0AAV1HXU3"/>
<sequence>MSLTLSLIIAAALITQASTLDAQALAGSQYRPAYRRPDYRDHAEMARWLIAENDWGVVSTTSQHLAGAAFGNLLSYSDGPRGNSTGRLLFYLTPLDATATDVEKRPGATLTVGEVQLAGGCNMVDPEDPTCAKVSISGRMELLSGEGLRVASELLFSRHPDMRGWPKDHKFGVYELGLDHIRLLDFYGGAAEISRQEYFAAQLSRSTDVSQRSQ</sequence>
<evidence type="ECO:0000259" key="2">
    <source>
        <dbReference type="Pfam" id="PF13883"/>
    </source>
</evidence>
<name>A0AAV1HXU3_9CHLO</name>
<feature type="signal peptide" evidence="1">
    <location>
        <begin position="1"/>
        <end position="19"/>
    </location>
</feature>